<feature type="transmembrane region" description="Helical" evidence="6">
    <location>
        <begin position="46"/>
        <end position="66"/>
    </location>
</feature>
<feature type="transmembrane region" description="Helical" evidence="6">
    <location>
        <begin position="78"/>
        <end position="102"/>
    </location>
</feature>
<dbReference type="EMBL" id="WUUL01000018">
    <property type="protein sequence ID" value="MXQ55760.1"/>
    <property type="molecule type" value="Genomic_DNA"/>
</dbReference>
<feature type="transmembrane region" description="Helical" evidence="6">
    <location>
        <begin position="285"/>
        <end position="306"/>
    </location>
</feature>
<organism evidence="8 9">
    <name type="scientific">Shimazuella alba</name>
    <dbReference type="NCBI Taxonomy" id="2690964"/>
    <lineage>
        <taxon>Bacteria</taxon>
        <taxon>Bacillati</taxon>
        <taxon>Bacillota</taxon>
        <taxon>Bacilli</taxon>
        <taxon>Bacillales</taxon>
        <taxon>Thermoactinomycetaceae</taxon>
        <taxon>Shimazuella</taxon>
    </lineage>
</organism>
<feature type="transmembrane region" description="Helical" evidence="6">
    <location>
        <begin position="377"/>
        <end position="400"/>
    </location>
</feature>
<proteinExistence type="predicted"/>
<evidence type="ECO:0000256" key="1">
    <source>
        <dbReference type="ARBA" id="ARBA00004651"/>
    </source>
</evidence>
<comment type="caution">
    <text evidence="8">The sequence shown here is derived from an EMBL/GenBank/DDBJ whole genome shotgun (WGS) entry which is preliminary data.</text>
</comment>
<evidence type="ECO:0000313" key="8">
    <source>
        <dbReference type="EMBL" id="MXQ55760.1"/>
    </source>
</evidence>
<dbReference type="Gene3D" id="1.20.1250.20">
    <property type="entry name" value="MFS general substrate transporter like domains"/>
    <property type="match status" value="2"/>
</dbReference>
<feature type="transmembrane region" description="Helical" evidence="6">
    <location>
        <begin position="318"/>
        <end position="338"/>
    </location>
</feature>
<dbReference type="PANTHER" id="PTHR42718">
    <property type="entry name" value="MAJOR FACILITATOR SUPERFAMILY MULTIDRUG TRANSPORTER MFSC"/>
    <property type="match status" value="1"/>
</dbReference>
<reference evidence="8 9" key="1">
    <citation type="submission" date="2019-12" db="EMBL/GenBank/DDBJ databases">
        <title>Whole-genome analyses of novel actinobacteria.</title>
        <authorList>
            <person name="Sahin N."/>
            <person name="Saygin H."/>
        </authorList>
    </citation>
    <scope>NUCLEOTIDE SEQUENCE [LARGE SCALE GENOMIC DNA]</scope>
    <source>
        <strain evidence="8 9">KC615</strain>
    </source>
</reference>
<feature type="transmembrane region" description="Helical" evidence="6">
    <location>
        <begin position="108"/>
        <end position="125"/>
    </location>
</feature>
<keyword evidence="3 6" id="KW-0812">Transmembrane</keyword>
<feature type="transmembrane region" description="Helical" evidence="6">
    <location>
        <begin position="137"/>
        <end position="158"/>
    </location>
</feature>
<feature type="transmembrane region" description="Helical" evidence="6">
    <location>
        <begin position="219"/>
        <end position="236"/>
    </location>
</feature>
<dbReference type="CDD" id="cd17321">
    <property type="entry name" value="MFS_MMR_MDR_like"/>
    <property type="match status" value="1"/>
</dbReference>
<feature type="transmembrane region" description="Helical" evidence="6">
    <location>
        <begin position="256"/>
        <end position="279"/>
    </location>
</feature>
<keyword evidence="9" id="KW-1185">Reference proteome</keyword>
<dbReference type="SUPFAM" id="SSF103473">
    <property type="entry name" value="MFS general substrate transporter"/>
    <property type="match status" value="1"/>
</dbReference>
<evidence type="ECO:0000256" key="4">
    <source>
        <dbReference type="ARBA" id="ARBA00022989"/>
    </source>
</evidence>
<evidence type="ECO:0000259" key="7">
    <source>
        <dbReference type="PROSITE" id="PS50850"/>
    </source>
</evidence>
<dbReference type="InterPro" id="IPR036259">
    <property type="entry name" value="MFS_trans_sf"/>
</dbReference>
<keyword evidence="2" id="KW-0813">Transport</keyword>
<accession>A0A6I4W0I9</accession>
<evidence type="ECO:0000256" key="6">
    <source>
        <dbReference type="SAM" id="Phobius"/>
    </source>
</evidence>
<feature type="domain" description="Major facilitator superfamily (MFS) profile" evidence="7">
    <location>
        <begin position="12"/>
        <end position="449"/>
    </location>
</feature>
<keyword evidence="5 6" id="KW-0472">Membrane</keyword>
<dbReference type="Pfam" id="PF07690">
    <property type="entry name" value="MFS_1"/>
    <property type="match status" value="1"/>
</dbReference>
<dbReference type="Proteomes" id="UP000430692">
    <property type="component" value="Unassembled WGS sequence"/>
</dbReference>
<comment type="subcellular location">
    <subcellularLocation>
        <location evidence="1">Cell membrane</location>
        <topology evidence="1">Multi-pass membrane protein</topology>
    </subcellularLocation>
</comment>
<evidence type="ECO:0000313" key="9">
    <source>
        <dbReference type="Proteomes" id="UP000430692"/>
    </source>
</evidence>
<feature type="transmembrane region" description="Helical" evidence="6">
    <location>
        <begin position="344"/>
        <end position="365"/>
    </location>
</feature>
<evidence type="ECO:0000256" key="2">
    <source>
        <dbReference type="ARBA" id="ARBA00022448"/>
    </source>
</evidence>
<feature type="transmembrane region" description="Helical" evidence="6">
    <location>
        <begin position="194"/>
        <end position="213"/>
    </location>
</feature>
<feature type="transmembrane region" description="Helical" evidence="6">
    <location>
        <begin position="164"/>
        <end position="182"/>
    </location>
</feature>
<dbReference type="InterPro" id="IPR011701">
    <property type="entry name" value="MFS"/>
</dbReference>
<gene>
    <name evidence="8" type="ORF">GSM42_18930</name>
</gene>
<dbReference type="AlphaFoldDB" id="A0A6I4W0I9"/>
<dbReference type="PANTHER" id="PTHR42718:SF9">
    <property type="entry name" value="MAJOR FACILITATOR SUPERFAMILY MULTIDRUG TRANSPORTER MFSC"/>
    <property type="match status" value="1"/>
</dbReference>
<dbReference type="GO" id="GO:0022857">
    <property type="term" value="F:transmembrane transporter activity"/>
    <property type="evidence" value="ECO:0007669"/>
    <property type="project" value="InterPro"/>
</dbReference>
<dbReference type="InterPro" id="IPR020846">
    <property type="entry name" value="MFS_dom"/>
</dbReference>
<dbReference type="RefSeq" id="WP_160803110.1">
    <property type="nucleotide sequence ID" value="NZ_WUUL01000018.1"/>
</dbReference>
<evidence type="ECO:0000256" key="3">
    <source>
        <dbReference type="ARBA" id="ARBA00022692"/>
    </source>
</evidence>
<protein>
    <submittedName>
        <fullName evidence="8">MFS transporter</fullName>
    </submittedName>
</protein>
<dbReference type="GO" id="GO:0005886">
    <property type="term" value="C:plasma membrane"/>
    <property type="evidence" value="ECO:0007669"/>
    <property type="project" value="UniProtKB-SubCell"/>
</dbReference>
<dbReference type="PROSITE" id="PS50850">
    <property type="entry name" value="MFS"/>
    <property type="match status" value="1"/>
</dbReference>
<name>A0A6I4W0I9_9BACL</name>
<evidence type="ECO:0000256" key="5">
    <source>
        <dbReference type="ARBA" id="ARBA00023136"/>
    </source>
</evidence>
<sequence length="450" mass="49486">MDILPKHKSDKLIITLMFTLIISMVSATMFNIVLPKISEEFSLTTSQVSWITSIYILIFAIGTVTYGKLADTYKLKNLLTFGLFLCAIGSIIGLSAQTYAMILIGRSIQAIGASVSPATSMLIPVRYFPPEKRGRALGIASVGIALGSAVGPIVSAFIVSVFHWRWLFCLPLLFLFTVPFYRKYLGDEQQKMGKFDWIGGGLLGATVALLMLSVTSGRWLYVFCGLLMMNLFVIRIRFSAEPFIRPELFKNKRYTLGLIISFLVNGTGYSLYFLSPLLLSDVNKLASGLIGFLMVPAAITAAFLGLKGGKLADTKGNSYLFYIASVLLLICFLLLSSFVGISSLVISIFLIIGNVGQSYIIIAISNAVSRTLLKEDAGVGMGLLATMNFISVGIAAAIYSKMVDLGSFTLWNPLNRYQDGFVYSNIYLILFGVHVCILVFYYFLFGRRIK</sequence>
<feature type="transmembrane region" description="Helical" evidence="6">
    <location>
        <begin position="12"/>
        <end position="34"/>
    </location>
</feature>
<keyword evidence="4 6" id="KW-1133">Transmembrane helix</keyword>
<dbReference type="PRINTS" id="PR01036">
    <property type="entry name" value="TCRTETB"/>
</dbReference>
<feature type="transmembrane region" description="Helical" evidence="6">
    <location>
        <begin position="420"/>
        <end position="444"/>
    </location>
</feature>